<dbReference type="AlphaFoldDB" id="A0A1G1XV21"/>
<dbReference type="Proteomes" id="UP000178930">
    <property type="component" value="Unassembled WGS sequence"/>
</dbReference>
<evidence type="ECO:0008006" key="3">
    <source>
        <dbReference type="Google" id="ProtNLM"/>
    </source>
</evidence>
<protein>
    <recommendedName>
        <fullName evidence="3">Reverse transcriptase domain-containing protein</fullName>
    </recommendedName>
</protein>
<comment type="caution">
    <text evidence="1">The sequence shown here is derived from an EMBL/GenBank/DDBJ whole genome shotgun (WGS) entry which is preliminary data.</text>
</comment>
<organism evidence="1 2">
    <name type="scientific">Candidatus Buchananbacteria bacterium RIFCSPHIGHO2_01_FULL_39_14</name>
    <dbReference type="NCBI Taxonomy" id="1797532"/>
    <lineage>
        <taxon>Bacteria</taxon>
        <taxon>Candidatus Buchananiibacteriota</taxon>
    </lineage>
</organism>
<reference evidence="1 2" key="1">
    <citation type="journal article" date="2016" name="Nat. Commun.">
        <title>Thousands of microbial genomes shed light on interconnected biogeochemical processes in an aquifer system.</title>
        <authorList>
            <person name="Anantharaman K."/>
            <person name="Brown C.T."/>
            <person name="Hug L.A."/>
            <person name="Sharon I."/>
            <person name="Castelle C.J."/>
            <person name="Probst A.J."/>
            <person name="Thomas B.C."/>
            <person name="Singh A."/>
            <person name="Wilkins M.J."/>
            <person name="Karaoz U."/>
            <person name="Brodie E.L."/>
            <person name="Williams K.H."/>
            <person name="Hubbard S.S."/>
            <person name="Banfield J.F."/>
        </authorList>
    </citation>
    <scope>NUCLEOTIDE SEQUENCE [LARGE SCALE GENOMIC DNA]</scope>
</reference>
<sequence>MVKINDFIENKLSLKLHPQKINIRKFRRSIDFLGYIILPHYVVLRTKTKRRMFKKIKQNFKKYQNGLISQQSFNQSLQSYLGILNHCSGYKIKETIDKLGVTPRL</sequence>
<proteinExistence type="predicted"/>
<gene>
    <name evidence="1" type="ORF">A2729_01160</name>
</gene>
<name>A0A1G1XV21_9BACT</name>
<dbReference type="EMBL" id="MHIB01000027">
    <property type="protein sequence ID" value="OGY43913.1"/>
    <property type="molecule type" value="Genomic_DNA"/>
</dbReference>
<accession>A0A1G1XV21</accession>
<evidence type="ECO:0000313" key="2">
    <source>
        <dbReference type="Proteomes" id="UP000178930"/>
    </source>
</evidence>
<evidence type="ECO:0000313" key="1">
    <source>
        <dbReference type="EMBL" id="OGY43913.1"/>
    </source>
</evidence>
<dbReference type="STRING" id="1797532.A2729_01160"/>